<comment type="function">
    <text evidence="8">The pyruvate dehydrogenase complex catalyzes the overall conversion of pyruvate to acetyl-CoA and CO(2). It contains multiple copies of three enzymatic components: pyruvate dehydrogenase (E1), dihydrolipoamide acetyltransferase (E2) and lipoamide dehydrogenase (E3).</text>
</comment>
<dbReference type="InterPro" id="IPR009014">
    <property type="entry name" value="Transketo_C/PFOR_II"/>
</dbReference>
<dbReference type="InterPro" id="IPR033248">
    <property type="entry name" value="Transketolase_C"/>
</dbReference>
<proteinExistence type="predicted"/>
<dbReference type="Gene3D" id="3.40.50.970">
    <property type="match status" value="1"/>
</dbReference>
<dbReference type="Pfam" id="PF02780">
    <property type="entry name" value="Transketolase_C"/>
    <property type="match status" value="1"/>
</dbReference>
<evidence type="ECO:0000256" key="5">
    <source>
        <dbReference type="ARBA" id="ARBA00022958"/>
    </source>
</evidence>
<dbReference type="SMART" id="SM00861">
    <property type="entry name" value="Transket_pyr"/>
    <property type="match status" value="1"/>
</dbReference>
<keyword evidence="7" id="KW-0786">Thiamine pyrophosphate</keyword>
<dbReference type="PANTHER" id="PTHR43257:SF2">
    <property type="entry name" value="PYRUVATE DEHYDROGENASE E1 COMPONENT SUBUNIT BETA"/>
    <property type="match status" value="1"/>
</dbReference>
<geneLocation type="plastid" evidence="11"/>
<dbReference type="SUPFAM" id="SSF52922">
    <property type="entry name" value="TK C-terminal domain-like"/>
    <property type="match status" value="1"/>
</dbReference>
<evidence type="ECO:0000259" key="10">
    <source>
        <dbReference type="SMART" id="SM00861"/>
    </source>
</evidence>
<dbReference type="FunFam" id="3.40.50.920:FF:000001">
    <property type="entry name" value="Pyruvate dehydrogenase E1 beta subunit"/>
    <property type="match status" value="1"/>
</dbReference>
<comment type="cofactor">
    <cofactor evidence="1">
        <name>thiamine diphosphate</name>
        <dbReference type="ChEBI" id="CHEBI:58937"/>
    </cofactor>
</comment>
<evidence type="ECO:0000313" key="11">
    <source>
        <dbReference type="EMBL" id="AYR05862.1"/>
    </source>
</evidence>
<name>A0A3G3MGD7_9FLOR</name>
<keyword evidence="6" id="KW-0560">Oxidoreductase</keyword>
<keyword evidence="4" id="KW-0479">Metal-binding</keyword>
<dbReference type="Gene3D" id="3.40.50.920">
    <property type="match status" value="1"/>
</dbReference>
<dbReference type="InterPro" id="IPR029061">
    <property type="entry name" value="THDP-binding"/>
</dbReference>
<dbReference type="SUPFAM" id="SSF52518">
    <property type="entry name" value="Thiamin diphosphate-binding fold (THDP-binding)"/>
    <property type="match status" value="1"/>
</dbReference>
<evidence type="ECO:0000256" key="6">
    <source>
        <dbReference type="ARBA" id="ARBA00023002"/>
    </source>
</evidence>
<evidence type="ECO:0000256" key="3">
    <source>
        <dbReference type="ARBA" id="ARBA00016138"/>
    </source>
</evidence>
<organism evidence="11">
    <name type="scientific">Lithothamnion sp</name>
    <dbReference type="NCBI Taxonomy" id="1940749"/>
    <lineage>
        <taxon>Eukaryota</taxon>
        <taxon>Rhodophyta</taxon>
        <taxon>Florideophyceae</taxon>
        <taxon>Corallinophycidae</taxon>
        <taxon>Hapalidiales</taxon>
        <taxon>Hapalidiaceae</taxon>
        <taxon>Melobesioideae</taxon>
        <taxon>Lithothamnion</taxon>
    </lineage>
</organism>
<protein>
    <recommendedName>
        <fullName evidence="3">Pyruvate dehydrogenase E1 component subunit beta</fullName>
    </recommendedName>
</protein>
<dbReference type="PANTHER" id="PTHR43257">
    <property type="entry name" value="PYRUVATE DEHYDROGENASE E1 COMPONENT BETA SUBUNIT"/>
    <property type="match status" value="1"/>
</dbReference>
<dbReference type="InterPro" id="IPR005475">
    <property type="entry name" value="Transketolase-like_Pyr-bd"/>
</dbReference>
<evidence type="ECO:0000256" key="7">
    <source>
        <dbReference type="ARBA" id="ARBA00023052"/>
    </source>
</evidence>
<dbReference type="GO" id="GO:0046872">
    <property type="term" value="F:metal ion binding"/>
    <property type="evidence" value="ECO:0007669"/>
    <property type="project" value="UniProtKB-KW"/>
</dbReference>
<keyword evidence="11" id="KW-0934">Plastid</keyword>
<sequence>MTKQFMFDALRQAIDEEMQKDPSVFVLGEDIGHYGGSYKVTKDLHVKYGDLRILDTPIAENSFTGMAIGAAMTGLRPIVEGMNMSFLLLAFNQISNNAGMLRYTSGGNFTIPLVIRGPGGVGRQLGAEHSQRLEAYFQAIPGLKIVACSTPYNAKGLLKSAIRDNNPVILFEHVLLYNLQENLPETEYLLPLDKAEIVRKGRHVTIITYSRMRYHVIQAVNTLVKEGYDPEIIDLISLKPLDIITIMNSVVKTHRVIIVEECMKTGGIGAELIAQINDTCFDQLDAPIIRLSSQDIPTPYNGNLEKATVIHPHQIIQAVRKLCISKV</sequence>
<dbReference type="Pfam" id="PF02779">
    <property type="entry name" value="Transket_pyr"/>
    <property type="match status" value="1"/>
</dbReference>
<comment type="subunit">
    <text evidence="2">Heterodimer of an alpha and a beta chain.</text>
</comment>
<dbReference type="CDD" id="cd07036">
    <property type="entry name" value="TPP_PYR_E1-PDHc-beta_like"/>
    <property type="match status" value="1"/>
</dbReference>
<dbReference type="GO" id="GO:0004739">
    <property type="term" value="F:pyruvate dehydrogenase (acetyl-transferring) activity"/>
    <property type="evidence" value="ECO:0007669"/>
    <property type="project" value="UniProtKB-EC"/>
</dbReference>
<evidence type="ECO:0000256" key="8">
    <source>
        <dbReference type="ARBA" id="ARBA00025211"/>
    </source>
</evidence>
<evidence type="ECO:0000256" key="9">
    <source>
        <dbReference type="ARBA" id="ARBA00051231"/>
    </source>
</evidence>
<reference evidence="11" key="1">
    <citation type="journal article" date="2018" name="Genome Biol. Evol.">
        <title>Mitochondrial and Plastid Genomes from Coralline Red Algae Provide Insights into the Incongruent Evolutionary Histories of Organelles.</title>
        <authorList>
            <person name="Lee J."/>
            <person name="Song H.J."/>
            <person name="In Park S."/>
            <person name="Lee Y.M."/>
            <person name="Jeong S.Y."/>
            <person name="Oh Cho T."/>
            <person name="Kim J.H."/>
            <person name="Choi H.G."/>
            <person name="Choi C.G."/>
            <person name="Nelson W.A."/>
            <person name="Fredericq S."/>
            <person name="Bhattacharya D."/>
            <person name="Su Yoon H."/>
        </authorList>
    </citation>
    <scope>NUCLEOTIDE SEQUENCE</scope>
</reference>
<evidence type="ECO:0000256" key="2">
    <source>
        <dbReference type="ARBA" id="ARBA00011870"/>
    </source>
</evidence>
<keyword evidence="5" id="KW-0630">Potassium</keyword>
<evidence type="ECO:0000256" key="4">
    <source>
        <dbReference type="ARBA" id="ARBA00022723"/>
    </source>
</evidence>
<keyword evidence="11" id="KW-0670">Pyruvate</keyword>
<gene>
    <name evidence="11" type="primary">pdhB</name>
</gene>
<accession>A0A3G3MGD7</accession>
<feature type="domain" description="Transketolase-like pyrimidine-binding" evidence="10">
    <location>
        <begin position="4"/>
        <end position="179"/>
    </location>
</feature>
<dbReference type="AlphaFoldDB" id="A0A3G3MGD7"/>
<evidence type="ECO:0000256" key="1">
    <source>
        <dbReference type="ARBA" id="ARBA00001964"/>
    </source>
</evidence>
<comment type="catalytic activity">
    <reaction evidence="9">
        <text>N(6)-[(R)-lipoyl]-L-lysyl-[protein] + pyruvate + H(+) = N(6)-[(R)-S(8)-acetyldihydrolipoyl]-L-lysyl-[protein] + CO2</text>
        <dbReference type="Rhea" id="RHEA:19189"/>
        <dbReference type="Rhea" id="RHEA-COMP:10474"/>
        <dbReference type="Rhea" id="RHEA-COMP:10478"/>
        <dbReference type="ChEBI" id="CHEBI:15361"/>
        <dbReference type="ChEBI" id="CHEBI:15378"/>
        <dbReference type="ChEBI" id="CHEBI:16526"/>
        <dbReference type="ChEBI" id="CHEBI:83099"/>
        <dbReference type="ChEBI" id="CHEBI:83111"/>
        <dbReference type="EC" id="1.2.4.1"/>
    </reaction>
</comment>
<dbReference type="NCBIfam" id="NF006667">
    <property type="entry name" value="PRK09212.1"/>
    <property type="match status" value="1"/>
</dbReference>
<dbReference type="FunFam" id="3.40.50.970:FF:000001">
    <property type="entry name" value="Pyruvate dehydrogenase E1 beta subunit"/>
    <property type="match status" value="1"/>
</dbReference>
<dbReference type="EMBL" id="MH281627">
    <property type="protein sequence ID" value="AYR05862.1"/>
    <property type="molecule type" value="Genomic_DNA"/>
</dbReference>